<comment type="caution">
    <text evidence="7">The sequence shown here is derived from an EMBL/GenBank/DDBJ whole genome shotgun (WGS) entry which is preliminary data.</text>
</comment>
<feature type="transmembrane region" description="Helical" evidence="6">
    <location>
        <begin position="21"/>
        <end position="38"/>
    </location>
</feature>
<keyword evidence="3 6" id="KW-0812">Transmembrane</keyword>
<evidence type="ECO:0000256" key="4">
    <source>
        <dbReference type="ARBA" id="ARBA00022989"/>
    </source>
</evidence>
<evidence type="ECO:0000256" key="2">
    <source>
        <dbReference type="ARBA" id="ARBA00022475"/>
    </source>
</evidence>
<feature type="transmembrane region" description="Helical" evidence="6">
    <location>
        <begin position="179"/>
        <end position="198"/>
    </location>
</feature>
<dbReference type="PANTHER" id="PTHR33545">
    <property type="entry name" value="UPF0750 MEMBRANE PROTEIN YITT-RELATED"/>
    <property type="match status" value="1"/>
</dbReference>
<organism evidence="7 8">
    <name type="scientific">Fodinibacter luteus</name>
    <dbReference type="NCBI Taxonomy" id="552064"/>
    <lineage>
        <taxon>Bacteria</taxon>
        <taxon>Bacillati</taxon>
        <taxon>Actinomycetota</taxon>
        <taxon>Actinomycetes</taxon>
        <taxon>Micrococcales</taxon>
        <taxon>Intrasporangiaceae</taxon>
        <taxon>Fodinibacter (ex Wang et al. 2009)</taxon>
    </lineage>
</organism>
<comment type="subcellular location">
    <subcellularLocation>
        <location evidence="1">Cell membrane</location>
        <topology evidence="1">Multi-pass membrane protein</topology>
    </subcellularLocation>
</comment>
<name>A0ABP8KL79_9MICO</name>
<accession>A0ABP8KL79</accession>
<dbReference type="Proteomes" id="UP001500945">
    <property type="component" value="Unassembled WGS sequence"/>
</dbReference>
<keyword evidence="8" id="KW-1185">Reference proteome</keyword>
<dbReference type="PANTHER" id="PTHR33545:SF5">
    <property type="entry name" value="UPF0750 MEMBRANE PROTEIN YITT"/>
    <property type="match status" value="1"/>
</dbReference>
<proteinExistence type="predicted"/>
<evidence type="ECO:0000313" key="7">
    <source>
        <dbReference type="EMBL" id="GAA4409269.1"/>
    </source>
</evidence>
<evidence type="ECO:0000256" key="3">
    <source>
        <dbReference type="ARBA" id="ARBA00022692"/>
    </source>
</evidence>
<feature type="transmembrane region" description="Helical" evidence="6">
    <location>
        <begin position="154"/>
        <end position="173"/>
    </location>
</feature>
<dbReference type="EMBL" id="BAABGM010000016">
    <property type="protein sequence ID" value="GAA4409269.1"/>
    <property type="molecule type" value="Genomic_DNA"/>
</dbReference>
<evidence type="ECO:0000256" key="6">
    <source>
        <dbReference type="SAM" id="Phobius"/>
    </source>
</evidence>
<feature type="transmembrane region" description="Helical" evidence="6">
    <location>
        <begin position="58"/>
        <end position="79"/>
    </location>
</feature>
<keyword evidence="2" id="KW-1003">Cell membrane</keyword>
<dbReference type="InterPro" id="IPR051461">
    <property type="entry name" value="UPF0750_membrane"/>
</dbReference>
<evidence type="ECO:0000256" key="1">
    <source>
        <dbReference type="ARBA" id="ARBA00004651"/>
    </source>
</evidence>
<feature type="transmembrane region" description="Helical" evidence="6">
    <location>
        <begin position="86"/>
        <end position="104"/>
    </location>
</feature>
<dbReference type="InterPro" id="IPR003740">
    <property type="entry name" value="YitT"/>
</dbReference>
<keyword evidence="5 6" id="KW-0472">Membrane</keyword>
<sequence length="208" mass="20882">MIEPAPLPVVPARSHSLAEQVAGLATGAVLASLGLFVLDAGGATTGGTAGLALLLARVSGWSFTGLLLVVSLPFIALAISRKGWAFTLRSAAALSLVAGFSALHPHAVGLEAADTVYAALVGNLLAGVGILVVFRHGSSLGGFNVVALLCQERLGWPAGYVQMVLDVGVVLAFAAVGDLAVVLATGAGAVLLNLVIAMNHRPGRYTGI</sequence>
<keyword evidence="4 6" id="KW-1133">Transmembrane helix</keyword>
<evidence type="ECO:0000256" key="5">
    <source>
        <dbReference type="ARBA" id="ARBA00023136"/>
    </source>
</evidence>
<dbReference type="Pfam" id="PF02588">
    <property type="entry name" value="YitT_membrane"/>
    <property type="match status" value="1"/>
</dbReference>
<feature type="transmembrane region" description="Helical" evidence="6">
    <location>
        <begin position="116"/>
        <end position="134"/>
    </location>
</feature>
<protein>
    <submittedName>
        <fullName evidence="7">YitT family protein</fullName>
    </submittedName>
</protein>
<reference evidence="8" key="1">
    <citation type="journal article" date="2019" name="Int. J. Syst. Evol. Microbiol.">
        <title>The Global Catalogue of Microorganisms (GCM) 10K type strain sequencing project: providing services to taxonomists for standard genome sequencing and annotation.</title>
        <authorList>
            <consortium name="The Broad Institute Genomics Platform"/>
            <consortium name="The Broad Institute Genome Sequencing Center for Infectious Disease"/>
            <person name="Wu L."/>
            <person name="Ma J."/>
        </authorList>
    </citation>
    <scope>NUCLEOTIDE SEQUENCE [LARGE SCALE GENOMIC DNA]</scope>
    <source>
        <strain evidence="8">JCM 17809</strain>
    </source>
</reference>
<gene>
    <name evidence="7" type="ORF">GCM10023168_27830</name>
</gene>
<evidence type="ECO:0000313" key="8">
    <source>
        <dbReference type="Proteomes" id="UP001500945"/>
    </source>
</evidence>